<dbReference type="InterPro" id="IPR036705">
    <property type="entry name" value="Ribosyl_crysJ1_sf"/>
</dbReference>
<organism evidence="3 4">
    <name type="scientific">Desulfomicrobium macestii</name>
    <dbReference type="NCBI Taxonomy" id="90731"/>
    <lineage>
        <taxon>Bacteria</taxon>
        <taxon>Pseudomonadati</taxon>
        <taxon>Thermodesulfobacteriota</taxon>
        <taxon>Desulfovibrionia</taxon>
        <taxon>Desulfovibrionales</taxon>
        <taxon>Desulfomicrobiaceae</taxon>
        <taxon>Desulfomicrobium</taxon>
    </lineage>
</organism>
<dbReference type="SUPFAM" id="SSF101478">
    <property type="entry name" value="ADP-ribosylglycohydrolase"/>
    <property type="match status" value="1"/>
</dbReference>
<dbReference type="PANTHER" id="PTHR16222:SF24">
    <property type="entry name" value="ADP-RIBOSYLHYDROLASE ARH3"/>
    <property type="match status" value="1"/>
</dbReference>
<dbReference type="Gene3D" id="1.10.4080.10">
    <property type="entry name" value="ADP-ribosylation/Crystallin J1"/>
    <property type="match status" value="1"/>
</dbReference>
<dbReference type="RefSeq" id="WP_192624801.1">
    <property type="nucleotide sequence ID" value="NZ_JADBGG010000039.1"/>
</dbReference>
<accession>A0ABR9H8G6</accession>
<evidence type="ECO:0000256" key="2">
    <source>
        <dbReference type="ARBA" id="ARBA00022801"/>
    </source>
</evidence>
<reference evidence="3 4" key="1">
    <citation type="submission" date="2020-10" db="EMBL/GenBank/DDBJ databases">
        <title>Genomic Encyclopedia of Type Strains, Phase IV (KMG-IV): sequencing the most valuable type-strain genomes for metagenomic binning, comparative biology and taxonomic classification.</title>
        <authorList>
            <person name="Goeker M."/>
        </authorList>
    </citation>
    <scope>NUCLEOTIDE SEQUENCE [LARGE SCALE GENOMIC DNA]</scope>
    <source>
        <strain evidence="3 4">DSM 4194</strain>
    </source>
</reference>
<gene>
    <name evidence="3" type="ORF">H4684_003649</name>
</gene>
<dbReference type="PANTHER" id="PTHR16222">
    <property type="entry name" value="ADP-RIBOSYLGLYCOHYDROLASE"/>
    <property type="match status" value="1"/>
</dbReference>
<evidence type="ECO:0000313" key="3">
    <source>
        <dbReference type="EMBL" id="MBE1426965.1"/>
    </source>
</evidence>
<dbReference type="Proteomes" id="UP000639010">
    <property type="component" value="Unassembled WGS sequence"/>
</dbReference>
<name>A0ABR9H8G6_9BACT</name>
<comment type="caution">
    <text evidence="3">The sequence shown here is derived from an EMBL/GenBank/DDBJ whole genome shotgun (WGS) entry which is preliminary data.</text>
</comment>
<keyword evidence="4" id="KW-1185">Reference proteome</keyword>
<dbReference type="InterPro" id="IPR005502">
    <property type="entry name" value="Ribosyl_crysJ1"/>
</dbReference>
<dbReference type="EMBL" id="JADBGG010000039">
    <property type="protein sequence ID" value="MBE1426965.1"/>
    <property type="molecule type" value="Genomic_DNA"/>
</dbReference>
<keyword evidence="2" id="KW-0378">Hydrolase</keyword>
<proteinExistence type="inferred from homology"/>
<evidence type="ECO:0000313" key="4">
    <source>
        <dbReference type="Proteomes" id="UP000639010"/>
    </source>
</evidence>
<sequence length="372" mass="41484">MNEKRQINATILRQLFETKAIRLERGAIFDHELAPKGPDFDFDRVEGMLLGAAIGDSLGNTSESRLPLVRHQLHGEIRDYLAQDRTGSAMGYPSDDTQLTFWTLEQLLDDKGEFIPEHLARKFADSGRIYGIGRTVKGFLDAFKSGRPWYESGPHSAGNGALMRIAPMLIPHLRHGGTDIWTDTALSAMMTHNDHASTSSCLAFTVMLWELLDMKTAPEPAWWPERYAALAADLQGAIGYAPRSGCMKYSFDGPLHQFVSEKLAWAYGENLSVMEACEIWHSGAYLLETVPSVLYILMRHAHDPEEAIVRAVNDTMDNDTIASIVGAAVGALHGMKGLPHRWIEGLTGRTRGTDDGQVFRLISRARQEFWEK</sequence>
<protein>
    <submittedName>
        <fullName evidence="3">ADP-ribosylglycohydrolase</fullName>
    </submittedName>
</protein>
<dbReference type="InterPro" id="IPR050792">
    <property type="entry name" value="ADP-ribosylglycohydrolase"/>
</dbReference>
<evidence type="ECO:0000256" key="1">
    <source>
        <dbReference type="ARBA" id="ARBA00010702"/>
    </source>
</evidence>
<dbReference type="Pfam" id="PF03747">
    <property type="entry name" value="ADP_ribosyl_GH"/>
    <property type="match status" value="1"/>
</dbReference>
<comment type="similarity">
    <text evidence="1">Belongs to the ADP-ribosylglycohydrolase family.</text>
</comment>